<keyword evidence="6" id="KW-1185">Reference proteome</keyword>
<dbReference type="Proteomes" id="UP000276128">
    <property type="component" value="Unassembled WGS sequence"/>
</dbReference>
<dbReference type="InterPro" id="IPR009057">
    <property type="entry name" value="Homeodomain-like_sf"/>
</dbReference>
<protein>
    <submittedName>
        <fullName evidence="5">AraC family transcriptional regulator</fullName>
    </submittedName>
</protein>
<keyword evidence="3" id="KW-0804">Transcription</keyword>
<dbReference type="InterPro" id="IPR018060">
    <property type="entry name" value="HTH_AraC"/>
</dbReference>
<dbReference type="PANTHER" id="PTHR43280">
    <property type="entry name" value="ARAC-FAMILY TRANSCRIPTIONAL REGULATOR"/>
    <property type="match status" value="1"/>
</dbReference>
<dbReference type="InterPro" id="IPR003313">
    <property type="entry name" value="AraC-bd"/>
</dbReference>
<dbReference type="Pfam" id="PF12833">
    <property type="entry name" value="HTH_18"/>
    <property type="match status" value="1"/>
</dbReference>
<keyword evidence="1" id="KW-0805">Transcription regulation</keyword>
<dbReference type="InterPro" id="IPR037923">
    <property type="entry name" value="HTH-like"/>
</dbReference>
<evidence type="ECO:0000313" key="5">
    <source>
        <dbReference type="EMBL" id="RTE09227.1"/>
    </source>
</evidence>
<dbReference type="OrthoDB" id="249627at2"/>
<evidence type="ECO:0000313" key="6">
    <source>
        <dbReference type="Proteomes" id="UP000276128"/>
    </source>
</evidence>
<organism evidence="5 6">
    <name type="scientific">Paenibacillus whitsoniae</name>
    <dbReference type="NCBI Taxonomy" id="2496558"/>
    <lineage>
        <taxon>Bacteria</taxon>
        <taxon>Bacillati</taxon>
        <taxon>Bacillota</taxon>
        <taxon>Bacilli</taxon>
        <taxon>Bacillales</taxon>
        <taxon>Paenibacillaceae</taxon>
        <taxon>Paenibacillus</taxon>
    </lineage>
</organism>
<comment type="caution">
    <text evidence="5">The sequence shown here is derived from an EMBL/GenBank/DDBJ whole genome shotgun (WGS) entry which is preliminary data.</text>
</comment>
<dbReference type="Gene3D" id="1.10.10.60">
    <property type="entry name" value="Homeodomain-like"/>
    <property type="match status" value="2"/>
</dbReference>
<dbReference type="PROSITE" id="PS01124">
    <property type="entry name" value="HTH_ARAC_FAMILY_2"/>
    <property type="match status" value="1"/>
</dbReference>
<dbReference type="PANTHER" id="PTHR43280:SF2">
    <property type="entry name" value="HTH-TYPE TRANSCRIPTIONAL REGULATOR EXSA"/>
    <property type="match status" value="1"/>
</dbReference>
<evidence type="ECO:0000259" key="4">
    <source>
        <dbReference type="PROSITE" id="PS01124"/>
    </source>
</evidence>
<feature type="domain" description="HTH araC/xylS-type" evidence="4">
    <location>
        <begin position="192"/>
        <end position="290"/>
    </location>
</feature>
<dbReference type="Pfam" id="PF02311">
    <property type="entry name" value="AraC_binding"/>
    <property type="match status" value="1"/>
</dbReference>
<reference evidence="5 6" key="1">
    <citation type="submission" date="2018-12" db="EMBL/GenBank/DDBJ databases">
        <title>Bacillus ochoae sp. nov., Paenibacillus whitsoniae sp. nov., Paenibacillus spiritus sp. nov. Isolated from the Mars Exploration Rover during spacecraft assembly.</title>
        <authorList>
            <person name="Seuylemezian A."/>
            <person name="Vaishampayan P."/>
        </authorList>
    </citation>
    <scope>NUCLEOTIDE SEQUENCE [LARGE SCALE GENOMIC DNA]</scope>
    <source>
        <strain evidence="5 6">MER 54</strain>
    </source>
</reference>
<dbReference type="GO" id="GO:0043565">
    <property type="term" value="F:sequence-specific DNA binding"/>
    <property type="evidence" value="ECO:0007669"/>
    <property type="project" value="InterPro"/>
</dbReference>
<dbReference type="EMBL" id="RXHU01000034">
    <property type="protein sequence ID" value="RTE09227.1"/>
    <property type="molecule type" value="Genomic_DNA"/>
</dbReference>
<name>A0A430JDX8_9BACL</name>
<evidence type="ECO:0000256" key="2">
    <source>
        <dbReference type="ARBA" id="ARBA00023125"/>
    </source>
</evidence>
<keyword evidence="2" id="KW-0238">DNA-binding</keyword>
<dbReference type="AlphaFoldDB" id="A0A430JDX8"/>
<dbReference type="SUPFAM" id="SSF46689">
    <property type="entry name" value="Homeodomain-like"/>
    <property type="match status" value="2"/>
</dbReference>
<evidence type="ECO:0000256" key="3">
    <source>
        <dbReference type="ARBA" id="ARBA00023163"/>
    </source>
</evidence>
<dbReference type="RefSeq" id="WP_126141591.1">
    <property type="nucleotide sequence ID" value="NZ_RXHU01000034.1"/>
</dbReference>
<accession>A0A430JDX8</accession>
<proteinExistence type="predicted"/>
<dbReference type="GO" id="GO:0003700">
    <property type="term" value="F:DNA-binding transcription factor activity"/>
    <property type="evidence" value="ECO:0007669"/>
    <property type="project" value="InterPro"/>
</dbReference>
<dbReference type="SUPFAM" id="SSF51215">
    <property type="entry name" value="Regulatory protein AraC"/>
    <property type="match status" value="1"/>
</dbReference>
<sequence>MSLPPGPTQFPQALSPIVPYIRESDFAVRKPWNYPKRRLLDYLLVYIQEGTCRFWIDDVPYLFTPGQFCLVQPNRLLSLEGLTATVTPYLHFDLAYNSDRENSFPTRPGQIDLSAYQHLMQPDLLELFGIQVPVHVQPLNPTHVKEAMLQAIEITHLSDALAQLRIQHQMLDILMALLEPYHRAVAKTPSLNWMTSYLSNYLSEPISIRDMANRANLSVSRFSAIFKQRYGLPPHQYLMNLRINHSKELLTGTDLSHEAIAAYCGFADLHHFSKIFKQRTGSTPGDYRKSTQK</sequence>
<dbReference type="SMART" id="SM00342">
    <property type="entry name" value="HTH_ARAC"/>
    <property type="match status" value="1"/>
</dbReference>
<evidence type="ECO:0000256" key="1">
    <source>
        <dbReference type="ARBA" id="ARBA00023015"/>
    </source>
</evidence>
<gene>
    <name evidence="5" type="ORF">EJQ19_12655</name>
</gene>